<dbReference type="GO" id="GO:0018826">
    <property type="term" value="F:methionine gamma-lyase activity"/>
    <property type="evidence" value="ECO:0007669"/>
    <property type="project" value="UniProtKB-EC"/>
</dbReference>
<dbReference type="PROSITE" id="PS00868">
    <property type="entry name" value="CYS_MET_METAB_PP"/>
    <property type="match status" value="1"/>
</dbReference>
<dbReference type="SUPFAM" id="SSF53383">
    <property type="entry name" value="PLP-dependent transferases"/>
    <property type="match status" value="1"/>
</dbReference>
<dbReference type="Gene3D" id="3.40.640.10">
    <property type="entry name" value="Type I PLP-dependent aspartate aminotransferase-like (Major domain)"/>
    <property type="match status" value="1"/>
</dbReference>
<keyword evidence="11" id="KW-1185">Reference proteome</keyword>
<dbReference type="EC" id="4.4.1.2" evidence="4"/>
<dbReference type="InterPro" id="IPR054542">
    <property type="entry name" value="Cys_met_metab_PP"/>
</dbReference>
<protein>
    <recommendedName>
        <fullName evidence="4">homocysteine desulfhydrase</fullName>
        <ecNumber evidence="4">4.4.1.2</ecNumber>
    </recommendedName>
    <alternativeName>
        <fullName evidence="5">Homocysteine desulfhydrase</fullName>
    </alternativeName>
</protein>
<keyword evidence="3 8" id="KW-0663">Pyridoxal phosphate</keyword>
<dbReference type="GO" id="GO:0016740">
    <property type="term" value="F:transferase activity"/>
    <property type="evidence" value="ECO:0007669"/>
    <property type="project" value="UniProtKB-KW"/>
</dbReference>
<dbReference type="GO" id="GO:0019346">
    <property type="term" value="P:transsulfuration"/>
    <property type="evidence" value="ECO:0007669"/>
    <property type="project" value="InterPro"/>
</dbReference>
<comment type="catalytic activity">
    <reaction evidence="7">
        <text>L-methionine + H2O = methanethiol + 2-oxobutanoate + NH4(+)</text>
        <dbReference type="Rhea" id="RHEA:23800"/>
        <dbReference type="ChEBI" id="CHEBI:15377"/>
        <dbReference type="ChEBI" id="CHEBI:16007"/>
        <dbReference type="ChEBI" id="CHEBI:16763"/>
        <dbReference type="ChEBI" id="CHEBI:28938"/>
        <dbReference type="ChEBI" id="CHEBI:57844"/>
        <dbReference type="EC" id="4.4.1.11"/>
    </reaction>
    <physiologicalReaction direction="left-to-right" evidence="7">
        <dbReference type="Rhea" id="RHEA:23801"/>
    </physiologicalReaction>
</comment>
<evidence type="ECO:0000313" key="11">
    <source>
        <dbReference type="Proteomes" id="UP000438120"/>
    </source>
</evidence>
<sequence length="375" mass="41836">MTEKDKRAFETIVAEAGSIKDGANPVSQPIYLSACYRHPDLRQAITFDRLRGYTYSRVEAPNRKVVEETLATLEEGCQGFAVASGMAAIQLVLSILHTGDELVSLDDLYGGDFRYFRHVESHYGVIFKQWDGRKVADLVKLLNEKTRIVWLETPSNPTMKKLDIQQIAAAVHAYNKDIIVAVDNTFYTPYYQKPLTEGADVVIHSATKYLGGHNDILGGIVVVKDEKLADDYFQFTITVGDTMSNFDAWLLTRSLKTLPLRMKQHAASAKKIAKFLETAPHVEKVLYPGKAGMISFYLDSEAEVERVLNSVKVITFAESLGGAESLITIPYYQTHDDVEADQRVRLGITTKLLRLSVGLEDPDDLIADLRQALGD</sequence>
<comment type="similarity">
    <text evidence="2 9">Belongs to the trans-sulfuration enzymes family.</text>
</comment>
<dbReference type="InterPro" id="IPR015422">
    <property type="entry name" value="PyrdxlP-dep_Trfase_small"/>
</dbReference>
<dbReference type="CDD" id="cd00614">
    <property type="entry name" value="CGS_like"/>
    <property type="match status" value="1"/>
</dbReference>
<dbReference type="InterPro" id="IPR000277">
    <property type="entry name" value="Cys/Met-Metab_PyrdxlP-dep_enz"/>
</dbReference>
<comment type="catalytic activity">
    <reaction evidence="6">
        <text>L-homocysteine + H2O = 2-oxobutanoate + hydrogen sulfide + NH4(+) + H(+)</text>
        <dbReference type="Rhea" id="RHEA:14501"/>
        <dbReference type="ChEBI" id="CHEBI:15377"/>
        <dbReference type="ChEBI" id="CHEBI:15378"/>
        <dbReference type="ChEBI" id="CHEBI:16763"/>
        <dbReference type="ChEBI" id="CHEBI:28938"/>
        <dbReference type="ChEBI" id="CHEBI:29919"/>
        <dbReference type="ChEBI" id="CHEBI:58199"/>
        <dbReference type="EC" id="4.4.1.2"/>
    </reaction>
    <physiologicalReaction direction="left-to-right" evidence="6">
        <dbReference type="Rhea" id="RHEA:14502"/>
    </physiologicalReaction>
</comment>
<dbReference type="GO" id="GO:0047982">
    <property type="term" value="F:homocysteine desulfhydrase activity"/>
    <property type="evidence" value="ECO:0007669"/>
    <property type="project" value="UniProtKB-EC"/>
</dbReference>
<dbReference type="OrthoDB" id="9780685at2"/>
<accession>A0A6A8MDL8</accession>
<dbReference type="PANTHER" id="PTHR11808">
    <property type="entry name" value="TRANS-SULFURATION ENZYME FAMILY MEMBER"/>
    <property type="match status" value="1"/>
</dbReference>
<dbReference type="InterPro" id="IPR015424">
    <property type="entry name" value="PyrdxlP-dep_Trfase"/>
</dbReference>
<gene>
    <name evidence="10" type="ORF">FYJ62_03470</name>
</gene>
<reference evidence="10 11" key="1">
    <citation type="submission" date="2019-08" db="EMBL/GenBank/DDBJ databases">
        <title>In-depth cultivation of the pig gut microbiome towards novel bacterial diversity and tailored functional studies.</title>
        <authorList>
            <person name="Wylensek D."/>
            <person name="Hitch T.C.A."/>
            <person name="Clavel T."/>
        </authorList>
    </citation>
    <scope>NUCLEOTIDE SEQUENCE [LARGE SCALE GENOMIC DNA]</scope>
    <source>
        <strain evidence="10 11">Bifido-178-WT-2B</strain>
    </source>
</reference>
<evidence type="ECO:0000256" key="8">
    <source>
        <dbReference type="PIRSR" id="PIRSR001434-2"/>
    </source>
</evidence>
<evidence type="ECO:0000256" key="2">
    <source>
        <dbReference type="ARBA" id="ARBA00009077"/>
    </source>
</evidence>
<evidence type="ECO:0000256" key="9">
    <source>
        <dbReference type="RuleBase" id="RU362118"/>
    </source>
</evidence>
<dbReference type="Gene3D" id="3.90.1150.10">
    <property type="entry name" value="Aspartate Aminotransferase, domain 1"/>
    <property type="match status" value="1"/>
</dbReference>
<evidence type="ECO:0000256" key="1">
    <source>
        <dbReference type="ARBA" id="ARBA00001933"/>
    </source>
</evidence>
<comment type="cofactor">
    <cofactor evidence="1 9">
        <name>pyridoxal 5'-phosphate</name>
        <dbReference type="ChEBI" id="CHEBI:597326"/>
    </cofactor>
</comment>
<dbReference type="PIRSF" id="PIRSF001434">
    <property type="entry name" value="CGS"/>
    <property type="match status" value="1"/>
</dbReference>
<dbReference type="AlphaFoldDB" id="A0A6A8MDL8"/>
<dbReference type="EMBL" id="VUMX01000006">
    <property type="protein sequence ID" value="MST86720.1"/>
    <property type="molecule type" value="Genomic_DNA"/>
</dbReference>
<evidence type="ECO:0000256" key="3">
    <source>
        <dbReference type="ARBA" id="ARBA00022898"/>
    </source>
</evidence>
<dbReference type="RefSeq" id="WP_154547758.1">
    <property type="nucleotide sequence ID" value="NZ_VUMX01000006.1"/>
</dbReference>
<organism evidence="10 11">
    <name type="scientific">Lactobacillus porci</name>
    <dbReference type="NCBI Taxonomy" id="2012477"/>
    <lineage>
        <taxon>Bacteria</taxon>
        <taxon>Bacillati</taxon>
        <taxon>Bacillota</taxon>
        <taxon>Bacilli</taxon>
        <taxon>Lactobacillales</taxon>
        <taxon>Lactobacillaceae</taxon>
        <taxon>Lactobacillus</taxon>
    </lineage>
</organism>
<dbReference type="Pfam" id="PF01053">
    <property type="entry name" value="Cys_Met_Meta_PP"/>
    <property type="match status" value="1"/>
</dbReference>
<dbReference type="InterPro" id="IPR015421">
    <property type="entry name" value="PyrdxlP-dep_Trfase_major"/>
</dbReference>
<proteinExistence type="inferred from homology"/>
<dbReference type="Proteomes" id="UP000438120">
    <property type="component" value="Unassembled WGS sequence"/>
</dbReference>
<evidence type="ECO:0000256" key="5">
    <source>
        <dbReference type="ARBA" id="ARBA00047199"/>
    </source>
</evidence>
<evidence type="ECO:0000256" key="4">
    <source>
        <dbReference type="ARBA" id="ARBA00047175"/>
    </source>
</evidence>
<comment type="caution">
    <text evidence="10">The sequence shown here is derived from an EMBL/GenBank/DDBJ whole genome shotgun (WGS) entry which is preliminary data.</text>
</comment>
<dbReference type="PANTHER" id="PTHR11808:SF90">
    <property type="entry name" value="CYSTATHIONINE GAMMA-SYNTHASE"/>
    <property type="match status" value="1"/>
</dbReference>
<evidence type="ECO:0000256" key="6">
    <source>
        <dbReference type="ARBA" id="ARBA00048780"/>
    </source>
</evidence>
<dbReference type="FunFam" id="3.40.640.10:FF:000046">
    <property type="entry name" value="Cystathionine gamma-lyase"/>
    <property type="match status" value="1"/>
</dbReference>
<feature type="modified residue" description="N6-(pyridoxal phosphate)lysine" evidence="8">
    <location>
        <position position="208"/>
    </location>
</feature>
<dbReference type="GO" id="GO:0030170">
    <property type="term" value="F:pyridoxal phosphate binding"/>
    <property type="evidence" value="ECO:0007669"/>
    <property type="project" value="InterPro"/>
</dbReference>
<name>A0A6A8MDL8_9LACO</name>
<dbReference type="GO" id="GO:0005737">
    <property type="term" value="C:cytoplasm"/>
    <property type="evidence" value="ECO:0007669"/>
    <property type="project" value="TreeGrafter"/>
</dbReference>
<keyword evidence="10" id="KW-0808">Transferase</keyword>
<evidence type="ECO:0000313" key="10">
    <source>
        <dbReference type="EMBL" id="MST86720.1"/>
    </source>
</evidence>
<evidence type="ECO:0000256" key="7">
    <source>
        <dbReference type="ARBA" id="ARBA00052699"/>
    </source>
</evidence>